<keyword evidence="5 6" id="KW-0472">Membrane</keyword>
<proteinExistence type="predicted"/>
<organism evidence="7 8">
    <name type="scientific">Phytohabitans kaempferiae</name>
    <dbReference type="NCBI Taxonomy" id="1620943"/>
    <lineage>
        <taxon>Bacteria</taxon>
        <taxon>Bacillati</taxon>
        <taxon>Actinomycetota</taxon>
        <taxon>Actinomycetes</taxon>
        <taxon>Micromonosporales</taxon>
        <taxon>Micromonosporaceae</taxon>
    </lineage>
</organism>
<evidence type="ECO:0000256" key="5">
    <source>
        <dbReference type="ARBA" id="ARBA00023136"/>
    </source>
</evidence>
<sequence length="320" mass="33951">MSARPPPDRTARLGASAWWGVLRRTVRESGEDRLTDWAAALTYYAMLSVLPGLLVLVSVLALLGAPALQPLIDNMDAIASGPAAELLTEGTHSLADAHGYAGILAAAGVAGTLWAASGYTAAFMRAANTVYDVPEGRPAWKTVPIRLGVTVVVGLLLAVSALTVVLTGDLARRVGEAFGVGPAPVTVWEIVKWPILVGIVSQLFALLYWASPNARQGGYRWVSPGGLLAVALWMLASAGFAAYIANLDPFNRTYGVLGAVIIFYVWLWTSNLAVLVGAEFDAELHRARAIAAGHPVDSEPYVELRDTRKLRPVDDDADLG</sequence>
<feature type="transmembrane region" description="Helical" evidence="6">
    <location>
        <begin position="190"/>
        <end position="209"/>
    </location>
</feature>
<evidence type="ECO:0000256" key="6">
    <source>
        <dbReference type="SAM" id="Phobius"/>
    </source>
</evidence>
<comment type="caution">
    <text evidence="7">The sequence shown here is derived from an EMBL/GenBank/DDBJ whole genome shotgun (WGS) entry which is preliminary data.</text>
</comment>
<dbReference type="Pfam" id="PF03631">
    <property type="entry name" value="Virul_fac_BrkB"/>
    <property type="match status" value="1"/>
</dbReference>
<reference evidence="7 8" key="1">
    <citation type="submission" date="2024-09" db="EMBL/GenBank/DDBJ databases">
        <authorList>
            <person name="Sun Q."/>
            <person name="Mori K."/>
        </authorList>
    </citation>
    <scope>NUCLEOTIDE SEQUENCE [LARGE SCALE GENOMIC DNA]</scope>
    <source>
        <strain evidence="7 8">TBRC 3947</strain>
    </source>
</reference>
<keyword evidence="2" id="KW-1003">Cell membrane</keyword>
<keyword evidence="4 6" id="KW-1133">Transmembrane helix</keyword>
<feature type="transmembrane region" description="Helical" evidence="6">
    <location>
        <begin position="43"/>
        <end position="65"/>
    </location>
</feature>
<evidence type="ECO:0000256" key="1">
    <source>
        <dbReference type="ARBA" id="ARBA00004651"/>
    </source>
</evidence>
<dbReference type="NCBIfam" id="TIGR00765">
    <property type="entry name" value="yihY_not_rbn"/>
    <property type="match status" value="1"/>
</dbReference>
<dbReference type="Proteomes" id="UP001589867">
    <property type="component" value="Unassembled WGS sequence"/>
</dbReference>
<gene>
    <name evidence="7" type="ORF">ACFFIA_39325</name>
</gene>
<comment type="subcellular location">
    <subcellularLocation>
        <location evidence="1">Cell membrane</location>
        <topology evidence="1">Multi-pass membrane protein</topology>
    </subcellularLocation>
</comment>
<dbReference type="RefSeq" id="WP_377261587.1">
    <property type="nucleotide sequence ID" value="NZ_JBHLUH010000089.1"/>
</dbReference>
<dbReference type="InterPro" id="IPR017039">
    <property type="entry name" value="Virul_fac_BrkB"/>
</dbReference>
<evidence type="ECO:0000256" key="3">
    <source>
        <dbReference type="ARBA" id="ARBA00022692"/>
    </source>
</evidence>
<keyword evidence="8" id="KW-1185">Reference proteome</keyword>
<dbReference type="PANTHER" id="PTHR30213:SF0">
    <property type="entry name" value="UPF0761 MEMBRANE PROTEIN YIHY"/>
    <property type="match status" value="1"/>
</dbReference>
<feature type="transmembrane region" description="Helical" evidence="6">
    <location>
        <begin position="221"/>
        <end position="244"/>
    </location>
</feature>
<feature type="transmembrane region" description="Helical" evidence="6">
    <location>
        <begin position="256"/>
        <end position="278"/>
    </location>
</feature>
<keyword evidence="3 6" id="KW-0812">Transmembrane</keyword>
<evidence type="ECO:0000256" key="2">
    <source>
        <dbReference type="ARBA" id="ARBA00022475"/>
    </source>
</evidence>
<accession>A0ABV6MGI9</accession>
<name>A0ABV6MGI9_9ACTN</name>
<dbReference type="EMBL" id="JBHLUH010000089">
    <property type="protein sequence ID" value="MFC0533674.1"/>
    <property type="molecule type" value="Genomic_DNA"/>
</dbReference>
<dbReference type="PANTHER" id="PTHR30213">
    <property type="entry name" value="INNER MEMBRANE PROTEIN YHJD"/>
    <property type="match status" value="1"/>
</dbReference>
<evidence type="ECO:0000313" key="7">
    <source>
        <dbReference type="EMBL" id="MFC0533674.1"/>
    </source>
</evidence>
<feature type="transmembrane region" description="Helical" evidence="6">
    <location>
        <begin position="147"/>
        <end position="170"/>
    </location>
</feature>
<dbReference type="PIRSF" id="PIRSF035875">
    <property type="entry name" value="RNase_BN"/>
    <property type="match status" value="1"/>
</dbReference>
<evidence type="ECO:0000313" key="8">
    <source>
        <dbReference type="Proteomes" id="UP001589867"/>
    </source>
</evidence>
<protein>
    <submittedName>
        <fullName evidence="7">YihY/virulence factor BrkB family protein</fullName>
    </submittedName>
</protein>
<evidence type="ECO:0000256" key="4">
    <source>
        <dbReference type="ARBA" id="ARBA00022989"/>
    </source>
</evidence>